<proteinExistence type="predicted"/>
<organism evidence="4">
    <name type="scientific">Culicoides sonorensis</name>
    <name type="common">Biting midge</name>
    <dbReference type="NCBI Taxonomy" id="179676"/>
    <lineage>
        <taxon>Eukaryota</taxon>
        <taxon>Metazoa</taxon>
        <taxon>Ecdysozoa</taxon>
        <taxon>Arthropoda</taxon>
        <taxon>Hexapoda</taxon>
        <taxon>Insecta</taxon>
        <taxon>Pterygota</taxon>
        <taxon>Neoptera</taxon>
        <taxon>Endopterygota</taxon>
        <taxon>Diptera</taxon>
        <taxon>Nematocera</taxon>
        <taxon>Chironomoidea</taxon>
        <taxon>Ceratopogonidae</taxon>
        <taxon>Ceratopogoninae</taxon>
        <taxon>Culicoides</taxon>
        <taxon>Monoculicoides</taxon>
    </lineage>
</organism>
<sequence length="882" mass="98603">MDNKRAVVKQLSYKCCYAKYITFCLLHENNSYDDTMAPSAGKSPPSSTRSTSSYDIKDVRPEFSSDAVEKENQRPPIYNPEDYLLSLKKYGKRGSGSNCQSVYEKSDSDESSTDTEKLHKLQMSRSKTLPAKKSASKTNSVSSNDISDASEMTLRQFGSITDLLTKLRSDLRCAFLSFVQEFVASPVDGVSLLLEALKALQLSQSASFDKNSSVSNGFRNHAFQRRALLDELACLQCLSICCSRTPEAGTRLGTTPIGLLPLAVSATGSGIRSRILAIQLLTVACDKETLSDGSHRVASNGHSAVSDALSTLRLRCGEPVRFRIMVGMFNSGGGSGELQTFGLKFINTFMESAETLQDKLYLQAELHQAGFDPQLMTKTVASTSIWFENLHEELKRWEVQKIDVQSLQTIALNAEQLRSKLITLERRVSILQDEKNILTTMERRLQERCAELQKEVRKLREIQHEKNNNPHKSPVALPRQALTVTNIKTKKSPENTNGKQFNSEHEDEGISGSDTGQSISPDPSSEERFVRKGSSLSSNKFSIILTEDDSPVPEKDNNENLYNSRDTTIEDVIEELENIVSDQERDILSNENELQSSENNAFSSLEQYSSEYEIIPSNLLPAPPKKSKSLIHLFCNPSDVDSSDYMIVDPPAQVRNPFYRPEEPIQDRARKIYIDEPVTYSDDVLPQPDIVHNTRRHSRDNTNRAILNVIMDAREKERRAHSLERDITLPVPAQPPKQYNGVFFIASESTHNGETMRHHRGRDKIPRDSDLQFHHPRQRQVSKSLDRMANCGVDSLIDVVEPTSINSKIIERARQPLPPVALTKPSARGSGKQQSPTNAYNSNFKYSPGTLHYGLPITTRGTSRASSSNLGTRVTDIVSGLY</sequence>
<dbReference type="InterPro" id="IPR014768">
    <property type="entry name" value="GBD/FH3_dom"/>
</dbReference>
<dbReference type="InterPro" id="IPR010473">
    <property type="entry name" value="GTPase-bd"/>
</dbReference>
<dbReference type="GO" id="GO:0030866">
    <property type="term" value="P:cortical actin cytoskeleton organization"/>
    <property type="evidence" value="ECO:0007669"/>
    <property type="project" value="TreeGrafter"/>
</dbReference>
<dbReference type="InterPro" id="IPR043592">
    <property type="entry name" value="FMNL_animal"/>
</dbReference>
<dbReference type="GO" id="GO:0016477">
    <property type="term" value="P:cell migration"/>
    <property type="evidence" value="ECO:0007669"/>
    <property type="project" value="TreeGrafter"/>
</dbReference>
<evidence type="ECO:0000256" key="2">
    <source>
        <dbReference type="SAM" id="MobiDB-lite"/>
    </source>
</evidence>
<dbReference type="GO" id="GO:0031267">
    <property type="term" value="F:small GTPase binding"/>
    <property type="evidence" value="ECO:0007669"/>
    <property type="project" value="InterPro"/>
</dbReference>
<dbReference type="GO" id="GO:0005829">
    <property type="term" value="C:cytosol"/>
    <property type="evidence" value="ECO:0007669"/>
    <property type="project" value="TreeGrafter"/>
</dbReference>
<dbReference type="PANTHER" id="PTHR45857">
    <property type="entry name" value="FORMIN-LIKE PROTEIN"/>
    <property type="match status" value="1"/>
</dbReference>
<feature type="compositionally biased region" description="Basic and acidic residues" evidence="2">
    <location>
        <begin position="104"/>
        <end position="119"/>
    </location>
</feature>
<feature type="compositionally biased region" description="Polar residues" evidence="2">
    <location>
        <begin position="831"/>
        <end position="845"/>
    </location>
</feature>
<protein>
    <submittedName>
        <fullName evidence="4">CSON009375 protein</fullName>
    </submittedName>
</protein>
<dbReference type="InterPro" id="IPR010472">
    <property type="entry name" value="FH3_dom"/>
</dbReference>
<feature type="region of interest" description="Disordered" evidence="2">
    <location>
        <begin position="93"/>
        <end position="145"/>
    </location>
</feature>
<evidence type="ECO:0000313" key="4">
    <source>
        <dbReference type="EMBL" id="SSX23628.1"/>
    </source>
</evidence>
<evidence type="ECO:0000259" key="3">
    <source>
        <dbReference type="PROSITE" id="PS51232"/>
    </source>
</evidence>
<dbReference type="SUPFAM" id="SSF48371">
    <property type="entry name" value="ARM repeat"/>
    <property type="match status" value="1"/>
</dbReference>
<dbReference type="EMBL" id="UFQT01000371">
    <property type="protein sequence ID" value="SSX23628.1"/>
    <property type="molecule type" value="Genomic_DNA"/>
</dbReference>
<feature type="region of interest" description="Disordered" evidence="2">
    <location>
        <begin position="816"/>
        <end position="845"/>
    </location>
</feature>
<feature type="compositionally biased region" description="Basic and acidic residues" evidence="2">
    <location>
        <begin position="55"/>
        <end position="73"/>
    </location>
</feature>
<dbReference type="InterPro" id="IPR016024">
    <property type="entry name" value="ARM-type_fold"/>
</dbReference>
<dbReference type="GO" id="GO:0051015">
    <property type="term" value="F:actin filament binding"/>
    <property type="evidence" value="ECO:0007669"/>
    <property type="project" value="TreeGrafter"/>
</dbReference>
<dbReference type="VEuPathDB" id="VectorBase:CSON009375"/>
<keyword evidence="1" id="KW-0175">Coiled coil</keyword>
<dbReference type="SMART" id="SM01139">
    <property type="entry name" value="Drf_FH3"/>
    <property type="match status" value="1"/>
</dbReference>
<feature type="compositionally biased region" description="Low complexity" evidence="2">
    <location>
        <begin position="43"/>
        <end position="53"/>
    </location>
</feature>
<feature type="coiled-coil region" evidence="1">
    <location>
        <begin position="573"/>
        <end position="600"/>
    </location>
</feature>
<gene>
    <name evidence="4" type="primary">CSON009375</name>
</gene>
<accession>A0A336MC53</accession>
<dbReference type="PANTHER" id="PTHR45857:SF9">
    <property type="entry name" value="MULTIPLE WING HAIRS, ISOFORM C"/>
    <property type="match status" value="1"/>
</dbReference>
<dbReference type="AlphaFoldDB" id="A0A336MC53"/>
<feature type="compositionally biased region" description="Polar residues" evidence="2">
    <location>
        <begin position="136"/>
        <end position="145"/>
    </location>
</feature>
<feature type="coiled-coil region" evidence="1">
    <location>
        <begin position="407"/>
        <end position="469"/>
    </location>
</feature>
<dbReference type="PROSITE" id="PS51232">
    <property type="entry name" value="GBD_FH3"/>
    <property type="match status" value="1"/>
</dbReference>
<feature type="compositionally biased region" description="Polar residues" evidence="2">
    <location>
        <begin position="512"/>
        <end position="523"/>
    </location>
</feature>
<dbReference type="SMART" id="SM01140">
    <property type="entry name" value="Drf_GBD"/>
    <property type="match status" value="1"/>
</dbReference>
<dbReference type="GO" id="GO:0008360">
    <property type="term" value="P:regulation of cell shape"/>
    <property type="evidence" value="ECO:0007669"/>
    <property type="project" value="TreeGrafter"/>
</dbReference>
<dbReference type="Pfam" id="PF06367">
    <property type="entry name" value="Drf_FH3"/>
    <property type="match status" value="1"/>
</dbReference>
<reference evidence="4" key="1">
    <citation type="submission" date="2018-07" db="EMBL/GenBank/DDBJ databases">
        <authorList>
            <person name="Quirk P.G."/>
            <person name="Krulwich T.A."/>
        </authorList>
    </citation>
    <scope>NUCLEOTIDE SEQUENCE</scope>
</reference>
<feature type="domain" description="GBD/FH3" evidence="3">
    <location>
        <begin position="69"/>
        <end position="480"/>
    </location>
</feature>
<dbReference type="InterPro" id="IPR011989">
    <property type="entry name" value="ARM-like"/>
</dbReference>
<name>A0A336MC53_CULSO</name>
<feature type="region of interest" description="Disordered" evidence="2">
    <location>
        <begin position="36"/>
        <end position="79"/>
    </location>
</feature>
<dbReference type="OMA" id="EPPHEST"/>
<evidence type="ECO:0000256" key="1">
    <source>
        <dbReference type="SAM" id="Coils"/>
    </source>
</evidence>
<feature type="region of interest" description="Disordered" evidence="2">
    <location>
        <begin position="485"/>
        <end position="562"/>
    </location>
</feature>
<dbReference type="Gene3D" id="1.25.10.10">
    <property type="entry name" value="Leucine-rich Repeat Variant"/>
    <property type="match status" value="1"/>
</dbReference>